<dbReference type="EMBL" id="BPLF01000003">
    <property type="protein sequence ID" value="GIX64251.1"/>
    <property type="molecule type" value="Genomic_DNA"/>
</dbReference>
<protein>
    <submittedName>
        <fullName evidence="2">Type I methionyl aminopeptidase</fullName>
    </submittedName>
</protein>
<keyword evidence="2" id="KW-0378">Hydrolase</keyword>
<keyword evidence="2" id="KW-0645">Protease</keyword>
<dbReference type="RefSeq" id="XP_067716320.1">
    <property type="nucleotide sequence ID" value="XM_067860219.1"/>
</dbReference>
<dbReference type="GeneID" id="94195732"/>
<evidence type="ECO:0000256" key="1">
    <source>
        <dbReference type="SAM" id="MobiDB-lite"/>
    </source>
</evidence>
<keyword evidence="2" id="KW-0031">Aminopeptidase</keyword>
<reference evidence="2 3" key="1">
    <citation type="submission" date="2021-06" db="EMBL/GenBank/DDBJ databases">
        <title>Genome sequence of Babesia caballi.</title>
        <authorList>
            <person name="Yamagishi J."/>
            <person name="Kidaka T."/>
            <person name="Ochi A."/>
        </authorList>
    </citation>
    <scope>NUCLEOTIDE SEQUENCE [LARGE SCALE GENOMIC DNA]</scope>
    <source>
        <strain evidence="2">USDA-D6B2</strain>
    </source>
</reference>
<proteinExistence type="predicted"/>
<keyword evidence="3" id="KW-1185">Reference proteome</keyword>
<dbReference type="AlphaFoldDB" id="A0AAV4LWM6"/>
<gene>
    <name evidence="2" type="ORF">BcabD6B2_36860</name>
</gene>
<dbReference type="GO" id="GO:0004177">
    <property type="term" value="F:aminopeptidase activity"/>
    <property type="evidence" value="ECO:0007669"/>
    <property type="project" value="UniProtKB-KW"/>
</dbReference>
<feature type="region of interest" description="Disordered" evidence="1">
    <location>
        <begin position="1"/>
        <end position="23"/>
    </location>
</feature>
<evidence type="ECO:0000313" key="3">
    <source>
        <dbReference type="Proteomes" id="UP001497744"/>
    </source>
</evidence>
<organism evidence="2 3">
    <name type="scientific">Babesia caballi</name>
    <dbReference type="NCBI Taxonomy" id="5871"/>
    <lineage>
        <taxon>Eukaryota</taxon>
        <taxon>Sar</taxon>
        <taxon>Alveolata</taxon>
        <taxon>Apicomplexa</taxon>
        <taxon>Aconoidasida</taxon>
        <taxon>Piroplasmida</taxon>
        <taxon>Babesiidae</taxon>
        <taxon>Babesia</taxon>
    </lineage>
</organism>
<dbReference type="Proteomes" id="UP001497744">
    <property type="component" value="Unassembled WGS sequence"/>
</dbReference>
<comment type="caution">
    <text evidence="2">The sequence shown here is derived from an EMBL/GenBank/DDBJ whole genome shotgun (WGS) entry which is preliminary data.</text>
</comment>
<sequence length="618" mass="67840">MGAQAPQMMDSSTFNNRASPMGHGAPANHEYMVGNSRDILAGVSQQGMMNDSDIAGGTGMYGQGRSDLFGPHHHYDPVMQPQDVGMGGVVAGYADPAYVMRHPHMSNLGHHAAMRSPNHVHIRNTMDGRNLTPLDAASRAHAEMAHDTATTVIYPEHLQMGNVAHGGGSMVVQGHRAAATMNDDHLGGLQSTANVRVQVSHDVGENMDSAGGRHSLFQMVPQPNQHVPRQETITVPTDTQLLSTPDVMTPITLPQAVDTSQQVPGAAQGSTGIQLETQAAPDLADEMQSESRSRPSLNLIADRSNEDTMFNGFEAPHTKKQAMLQLFHQGNVNSTTGGPSRQLSPQNTPTVQSKAQNENEYRTFVYSKQSNESKDVASMHTADALATKRRVFFINSKWKLIQPGQMLYFEFCISYAAYKDISVFVDNLMAPSSVRCHSDQPKLQIFDRADLQVVVKDKFEVNPDTISDTAVENILEGLKGLKCAIVKRGIHRKVILKGYPERGCVVYSTVNNHELQCFFGSTAVENNVNLTLYHKVTCDHNPTFVSSRENRRHKAVLERSCDLYMEAPGYRVQLVLRRLADTQGKSYQVSFGASANDIVDFIMHMFNETPPPETACAT</sequence>
<accession>A0AAV4LWM6</accession>
<feature type="compositionally biased region" description="Polar residues" evidence="1">
    <location>
        <begin position="9"/>
        <end position="18"/>
    </location>
</feature>
<feature type="region of interest" description="Disordered" evidence="1">
    <location>
        <begin position="330"/>
        <end position="355"/>
    </location>
</feature>
<name>A0AAV4LWM6_BABCB</name>
<evidence type="ECO:0000313" key="2">
    <source>
        <dbReference type="EMBL" id="GIX64251.1"/>
    </source>
</evidence>